<evidence type="ECO:0000256" key="3">
    <source>
        <dbReference type="ARBA" id="ARBA00022597"/>
    </source>
</evidence>
<reference evidence="9 10" key="1">
    <citation type="submission" date="2022-03" db="EMBL/GenBank/DDBJ databases">
        <title>Mucilaginibacter sp. isolated from the gut of Protaetia brevitarsis seulensis larvae.</title>
        <authorList>
            <person name="Won M."/>
            <person name="Kim S.-J."/>
            <person name="Kwon S.-W."/>
        </authorList>
    </citation>
    <scope>NUCLEOTIDE SEQUENCE [LARGE SCALE GENOMIC DNA]</scope>
    <source>
        <strain evidence="9 10">CFWR-12</strain>
    </source>
</reference>
<dbReference type="EMBL" id="CP094528">
    <property type="protein sequence ID" value="UOE42607.1"/>
    <property type="molecule type" value="Genomic_DNA"/>
</dbReference>
<proteinExistence type="predicted"/>
<keyword evidence="5" id="KW-0598">Phosphotransferase system</keyword>
<dbReference type="InterPro" id="IPR051819">
    <property type="entry name" value="PTS_sugar-specific_EIIB"/>
</dbReference>
<evidence type="ECO:0000256" key="6">
    <source>
        <dbReference type="ARBA" id="ARBA00022777"/>
    </source>
</evidence>
<evidence type="ECO:0000313" key="10">
    <source>
        <dbReference type="Proteomes" id="UP000832097"/>
    </source>
</evidence>
<evidence type="ECO:0000256" key="4">
    <source>
        <dbReference type="ARBA" id="ARBA00022679"/>
    </source>
</evidence>
<feature type="modified residue" description="Phosphocysteine; by EIIA" evidence="7">
    <location>
        <position position="7"/>
    </location>
</feature>
<keyword evidence="2" id="KW-0597">Phosphoprotein</keyword>
<keyword evidence="1" id="KW-0813">Transport</keyword>
<feature type="domain" description="PTS EIIB type-3" evidence="8">
    <location>
        <begin position="1"/>
        <end position="103"/>
    </location>
</feature>
<accession>A0ABY4BTS7</accession>
<keyword evidence="6" id="KW-0418">Kinase</keyword>
<keyword evidence="10" id="KW-1185">Reference proteome</keyword>
<dbReference type="Gene3D" id="3.40.50.2300">
    <property type="match status" value="1"/>
</dbReference>
<sequence length="103" mass="10444">MRVIVVCGAGASSTFVALRVRRLAAERGLDVDARAASEALLAEAIADADVLLVGAHLAERLDELRRIADEASVALAMLPDGAAHDDGATALDLALTTHAGAGS</sequence>
<protein>
    <submittedName>
        <fullName evidence="9">PTS IIB subunit</fullName>
    </submittedName>
</protein>
<evidence type="ECO:0000256" key="5">
    <source>
        <dbReference type="ARBA" id="ARBA00022683"/>
    </source>
</evidence>
<keyword evidence="4" id="KW-0808">Transferase</keyword>
<name>A0ABY4BTS7_9MICO</name>
<dbReference type="Proteomes" id="UP000832097">
    <property type="component" value="Chromosome"/>
</dbReference>
<organism evidence="9 10">
    <name type="scientific">Agromyces larvae</name>
    <dbReference type="NCBI Taxonomy" id="2929802"/>
    <lineage>
        <taxon>Bacteria</taxon>
        <taxon>Bacillati</taxon>
        <taxon>Actinomycetota</taxon>
        <taxon>Actinomycetes</taxon>
        <taxon>Micrococcales</taxon>
        <taxon>Microbacteriaceae</taxon>
        <taxon>Agromyces</taxon>
    </lineage>
</organism>
<dbReference type="RefSeq" id="WP_243553546.1">
    <property type="nucleotide sequence ID" value="NZ_CP094528.1"/>
</dbReference>
<evidence type="ECO:0000259" key="8">
    <source>
        <dbReference type="PROSITE" id="PS51100"/>
    </source>
</evidence>
<dbReference type="Pfam" id="PF02302">
    <property type="entry name" value="PTS_IIB"/>
    <property type="match status" value="1"/>
</dbReference>
<evidence type="ECO:0000256" key="2">
    <source>
        <dbReference type="ARBA" id="ARBA00022553"/>
    </source>
</evidence>
<dbReference type="InterPro" id="IPR003501">
    <property type="entry name" value="PTS_EIIB_2/3"/>
</dbReference>
<evidence type="ECO:0000256" key="1">
    <source>
        <dbReference type="ARBA" id="ARBA00022448"/>
    </source>
</evidence>
<dbReference type="InterPro" id="IPR013012">
    <property type="entry name" value="PTS_EIIB_3"/>
</dbReference>
<keyword evidence="3" id="KW-0762">Sugar transport</keyword>
<evidence type="ECO:0000313" key="9">
    <source>
        <dbReference type="EMBL" id="UOE42607.1"/>
    </source>
</evidence>
<evidence type="ECO:0000256" key="7">
    <source>
        <dbReference type="PROSITE-ProRule" id="PRU00423"/>
    </source>
</evidence>
<dbReference type="PROSITE" id="PS51100">
    <property type="entry name" value="PTS_EIIB_TYPE_3"/>
    <property type="match status" value="1"/>
</dbReference>
<dbReference type="PANTHER" id="PTHR34581:SF2">
    <property type="entry name" value="PTS SYSTEM N,N'-DIACETYLCHITOBIOSE-SPECIFIC EIIB COMPONENT"/>
    <property type="match status" value="1"/>
</dbReference>
<dbReference type="InterPro" id="IPR036095">
    <property type="entry name" value="PTS_EIIB-like_sf"/>
</dbReference>
<dbReference type="PANTHER" id="PTHR34581">
    <property type="entry name" value="PTS SYSTEM N,N'-DIACETYLCHITOBIOSE-SPECIFIC EIIB COMPONENT"/>
    <property type="match status" value="1"/>
</dbReference>
<dbReference type="SUPFAM" id="SSF52794">
    <property type="entry name" value="PTS system IIB component-like"/>
    <property type="match status" value="1"/>
</dbReference>
<gene>
    <name evidence="9" type="ORF">MTO99_10395</name>
</gene>